<comment type="caution">
    <text evidence="2">The sequence shown here is derived from an EMBL/GenBank/DDBJ whole genome shotgun (WGS) entry which is preliminary data.</text>
</comment>
<protein>
    <submittedName>
        <fullName evidence="2">Uncharacterized protein</fullName>
    </submittedName>
</protein>
<evidence type="ECO:0000256" key="1">
    <source>
        <dbReference type="SAM" id="MobiDB-lite"/>
    </source>
</evidence>
<proteinExistence type="predicted"/>
<evidence type="ECO:0000313" key="2">
    <source>
        <dbReference type="EMBL" id="KAF0022603.1"/>
    </source>
</evidence>
<feature type="region of interest" description="Disordered" evidence="1">
    <location>
        <begin position="1"/>
        <end position="37"/>
    </location>
</feature>
<organism evidence="2 3">
    <name type="scientific">Scophthalmus maximus</name>
    <name type="common">Turbot</name>
    <name type="synonym">Psetta maxima</name>
    <dbReference type="NCBI Taxonomy" id="52904"/>
    <lineage>
        <taxon>Eukaryota</taxon>
        <taxon>Metazoa</taxon>
        <taxon>Chordata</taxon>
        <taxon>Craniata</taxon>
        <taxon>Vertebrata</taxon>
        <taxon>Euteleostomi</taxon>
        <taxon>Actinopterygii</taxon>
        <taxon>Neopterygii</taxon>
        <taxon>Teleostei</taxon>
        <taxon>Neoteleostei</taxon>
        <taxon>Acanthomorphata</taxon>
        <taxon>Carangaria</taxon>
        <taxon>Pleuronectiformes</taxon>
        <taxon>Pleuronectoidei</taxon>
        <taxon>Scophthalmidae</taxon>
        <taxon>Scophthalmus</taxon>
    </lineage>
</organism>
<dbReference type="EMBL" id="VEVO01000025">
    <property type="protein sequence ID" value="KAF0022603.1"/>
    <property type="molecule type" value="Genomic_DNA"/>
</dbReference>
<gene>
    <name evidence="2" type="ORF">F2P81_025229</name>
</gene>
<dbReference type="InterPro" id="IPR006616">
    <property type="entry name" value="DM9_repeat"/>
</dbReference>
<reference evidence="2 3" key="1">
    <citation type="submission" date="2019-06" db="EMBL/GenBank/DDBJ databases">
        <title>Draft genomes of female and male turbot (Scophthalmus maximus).</title>
        <authorList>
            <person name="Xu H."/>
            <person name="Xu X.-W."/>
            <person name="Shao C."/>
            <person name="Chen S."/>
        </authorList>
    </citation>
    <scope>NUCLEOTIDE SEQUENCE [LARGE SCALE GENOMIC DNA]</scope>
    <source>
        <strain evidence="2">Ysfricsl-2016a</strain>
        <tissue evidence="2">Blood</tissue>
    </source>
</reference>
<dbReference type="SUPFAM" id="SSF56973">
    <property type="entry name" value="Aerolisin/ETX pore-forming domain"/>
    <property type="match status" value="2"/>
</dbReference>
<accession>A0A6A4RL75</accession>
<dbReference type="PANTHER" id="PTHR31649">
    <property type="entry name" value="AGAP009604-PA"/>
    <property type="match status" value="1"/>
</dbReference>
<dbReference type="Proteomes" id="UP000438429">
    <property type="component" value="Unassembled WGS sequence"/>
</dbReference>
<name>A0A6A4RL75_SCOMX</name>
<dbReference type="PANTHER" id="PTHR31649:SF1">
    <property type="entry name" value="FARNESOIC ACID O-METHYL TRANSFERASE DOMAIN-CONTAINING PROTEIN"/>
    <property type="match status" value="1"/>
</dbReference>
<evidence type="ECO:0000313" key="3">
    <source>
        <dbReference type="Proteomes" id="UP000438429"/>
    </source>
</evidence>
<feature type="region of interest" description="Disordered" evidence="1">
    <location>
        <begin position="469"/>
        <end position="488"/>
    </location>
</feature>
<dbReference type="CDD" id="cd20220">
    <property type="entry name" value="PFM_natterin-3-like"/>
    <property type="match status" value="2"/>
</dbReference>
<dbReference type="Pfam" id="PF11901">
    <property type="entry name" value="DM9"/>
    <property type="match status" value="1"/>
</dbReference>
<sequence length="816" mass="91199">MSHEPPEPVRSAGVDSAARPFNTFLTRSRRRQTDDETTGPLMKLSVLLLSALLALSSASLQDIVQKSSQLRRASLLNPELEGLEPEPTGNNVASAPLTPADLEQQQDLPSSFMFADNVNLEWLTWGGSVPNGAVAIYNGYTERTDYVCKYKCEAGFYNPSLGPYCRYPYGDHEYYAPEFQILANKDNFEFLEWKEGSYGSVPLHSVRTCPGVGIYVGKNKYGLGKVVPQFEAFFLPWEGDEYWYKKYQVLTINRDAYTQDISNVKYAIDEVAIFQYPPETMRISGVTNNECQAVVKTVTISASTEVETTWNIGRSTMLGMTGSITANIPFIGSGGIELSGEKTLQFSRGTTIVESLSHSVSVELTVPPNHSCRVRMEGRKIKADIPYTARLSRTYRDGETQWTSISGTYDGVQIGEMRWCVTVVLAVLQLCSPALQSDPLLFVSRVQDGQEKPKPWLNPTLGDVVPSREVINPPDVRDIPEEETTSHSSPIFGEHVNLKWVQWNGSLPDGAVAIFNGYTERTDYVCKVNCEAGFHTPSKGGFCQYPYADKEYTSSRFEVLVNVDHFEFLQWVEDSYGSVPKYSVKTCPKSDIYVGKNKYGLGKVVTQHEAFFLPWEGDEYWYKSYQVLAINRDSYSQHISHVEYAIDQMELFHHPPEALKLAKVTNLECRNVEKTVVLEKTSTVEKTWDIGRETRNGSVSTMKAKVPILGPGTVDFTKEQTVTFSEGTTTVESISHSVSVELLVPPNHSCTVRMDGRKMTADIPFTGRLSRTNHNGDTHWTYITGTYDDVNVGEINAVVERCQPVPDAVPCPQAQD</sequence>
<dbReference type="Gene3D" id="2.170.15.10">
    <property type="entry name" value="Proaerolysin, chain A, domain 3"/>
    <property type="match status" value="2"/>
</dbReference>
<dbReference type="AlphaFoldDB" id="A0A6A4RL75"/>